<dbReference type="InterPro" id="IPR023393">
    <property type="entry name" value="START-like_dom_sf"/>
</dbReference>
<feature type="signal peptide" evidence="1">
    <location>
        <begin position="1"/>
        <end position="19"/>
    </location>
</feature>
<dbReference type="InterPro" id="IPR051213">
    <property type="entry name" value="START_lipid_transfer"/>
</dbReference>
<dbReference type="Proteomes" id="UP000373449">
    <property type="component" value="Unassembled WGS sequence"/>
</dbReference>
<dbReference type="AlphaFoldDB" id="A0A2C6CVG4"/>
<dbReference type="STRING" id="1111728.GCA_000427805_00213"/>
<dbReference type="PIRSF" id="PIRSF039033">
    <property type="entry name" value="START_dom"/>
    <property type="match status" value="1"/>
</dbReference>
<evidence type="ECO:0000256" key="1">
    <source>
        <dbReference type="SAM" id="SignalP"/>
    </source>
</evidence>
<evidence type="ECO:0000313" key="3">
    <source>
        <dbReference type="EMBL" id="PHI30649.1"/>
    </source>
</evidence>
<sequence length="199" mass="22269">MAYRILTVILLFISLSSHAENWELEMDKEGIRVFLSTPQDSSFKAYRAETIIKAPPGAIASILADMSLSCQLMYGCKQARLIKQQGYDYWAYSQIKAAWPVSDRDLSIYSHAELEEDGTIVVKVSALPENVPAAKDHIRITKLDGFWKFIPIDSQTTQVIYQVAAEPGGSVPAWLANKFVVDGPFETLKAFRQHAEAIK</sequence>
<keyword evidence="1" id="KW-0732">Signal</keyword>
<reference evidence="4 6" key="3">
    <citation type="submission" date="2019-03" db="EMBL/GenBank/DDBJ databases">
        <authorList>
            <consortium name="Pathogen Informatics"/>
        </authorList>
    </citation>
    <scope>NUCLEOTIDE SEQUENCE [LARGE SCALE GENOMIC DNA]</scope>
    <source>
        <strain evidence="4 6">NCTC12282</strain>
    </source>
</reference>
<dbReference type="GO" id="GO:0005737">
    <property type="term" value="C:cytoplasm"/>
    <property type="evidence" value="ECO:0007669"/>
    <property type="project" value="UniProtKB-ARBA"/>
</dbReference>
<dbReference type="PANTHER" id="PTHR19308">
    <property type="entry name" value="PHOSPHATIDYLCHOLINE TRANSFER PROTEIN"/>
    <property type="match status" value="1"/>
</dbReference>
<protein>
    <submittedName>
        <fullName evidence="4">START domain</fullName>
    </submittedName>
</protein>
<keyword evidence="5" id="KW-1185">Reference proteome</keyword>
<dbReference type="Proteomes" id="UP000224974">
    <property type="component" value="Unassembled WGS sequence"/>
</dbReference>
<dbReference type="OrthoDB" id="5734556at2"/>
<dbReference type="InterPro" id="IPR002913">
    <property type="entry name" value="START_lipid-bd_dom"/>
</dbReference>
<proteinExistence type="predicted"/>
<evidence type="ECO:0000313" key="5">
    <source>
        <dbReference type="Proteomes" id="UP000224974"/>
    </source>
</evidence>
<dbReference type="PANTHER" id="PTHR19308:SF14">
    <property type="entry name" value="START DOMAIN-CONTAINING PROTEIN"/>
    <property type="match status" value="1"/>
</dbReference>
<dbReference type="Pfam" id="PF01852">
    <property type="entry name" value="START"/>
    <property type="match status" value="1"/>
</dbReference>
<dbReference type="GO" id="GO:0008289">
    <property type="term" value="F:lipid binding"/>
    <property type="evidence" value="ECO:0007669"/>
    <property type="project" value="InterPro"/>
</dbReference>
<accession>A0A2C6CVG4</accession>
<dbReference type="EMBL" id="PDDX01000001">
    <property type="protein sequence ID" value="PHI30649.1"/>
    <property type="molecule type" value="Genomic_DNA"/>
</dbReference>
<reference evidence="3" key="2">
    <citation type="submission" date="2017-09" db="EMBL/GenBank/DDBJ databases">
        <title>FDA dAtabase for Regulatory Grade micrObial Sequences (FDA-ARGOS): Supporting development and validation of Infectious Disease Dx tests.</title>
        <authorList>
            <person name="Minogue T."/>
            <person name="Wolcott M."/>
            <person name="Wasieloski L."/>
            <person name="Aguilar W."/>
            <person name="Moore D."/>
            <person name="Tallon L.J."/>
            <person name="Sadzewicz L."/>
            <person name="Ott S."/>
            <person name="Zhao X."/>
            <person name="Nagaraj S."/>
            <person name="Vavikolanu K."/>
            <person name="Aluvathingal J."/>
            <person name="Nadendla S."/>
            <person name="Sichtig H."/>
        </authorList>
    </citation>
    <scope>NUCLEOTIDE SEQUENCE</scope>
    <source>
        <strain evidence="3">FDAARGOS_387</strain>
    </source>
</reference>
<evidence type="ECO:0000313" key="4">
    <source>
        <dbReference type="EMBL" id="VFS50159.1"/>
    </source>
</evidence>
<evidence type="ECO:0000259" key="2">
    <source>
        <dbReference type="PROSITE" id="PS50848"/>
    </source>
</evidence>
<dbReference type="PROSITE" id="PS50848">
    <property type="entry name" value="START"/>
    <property type="match status" value="1"/>
</dbReference>
<name>A0A2C6CVG4_9GAMM</name>
<feature type="chain" id="PRO_5033301011" evidence="1">
    <location>
        <begin position="20"/>
        <end position="199"/>
    </location>
</feature>
<reference evidence="5" key="1">
    <citation type="submission" date="2017-09" db="EMBL/GenBank/DDBJ databases">
        <title>FDA dAtabase for Regulatory Grade micrObial Sequences (FDA-ARGOS): Supporting development and validation of Infectious Disease Dx tests.</title>
        <authorList>
            <person name="Minogue T."/>
            <person name="Wolcott M."/>
            <person name="Wasieloski L."/>
            <person name="Aguilar W."/>
            <person name="Moore D."/>
            <person name="Tallon L."/>
            <person name="Sadzewicz L."/>
            <person name="Ott S."/>
            <person name="Zhao X."/>
            <person name="Nagaraj S."/>
            <person name="Vavikolanu K."/>
            <person name="Aluvathingal J."/>
            <person name="Nadendla S."/>
            <person name="Sichtig H."/>
        </authorList>
    </citation>
    <scope>NUCLEOTIDE SEQUENCE [LARGE SCALE GENOMIC DNA]</scope>
    <source>
        <strain evidence="5">FDAARGOS_387</strain>
    </source>
</reference>
<dbReference type="RefSeq" id="WP_051323119.1">
    <property type="nucleotide sequence ID" value="NZ_CAADJA010000002.1"/>
</dbReference>
<dbReference type="Gene3D" id="3.30.530.20">
    <property type="match status" value="1"/>
</dbReference>
<dbReference type="EMBL" id="CAADJA010000002">
    <property type="protein sequence ID" value="VFS50159.1"/>
    <property type="molecule type" value="Genomic_DNA"/>
</dbReference>
<dbReference type="SUPFAM" id="SSF55961">
    <property type="entry name" value="Bet v1-like"/>
    <property type="match status" value="1"/>
</dbReference>
<organism evidence="3 5">
    <name type="scientific">Budvicia aquatica</name>
    <dbReference type="NCBI Taxonomy" id="82979"/>
    <lineage>
        <taxon>Bacteria</taxon>
        <taxon>Pseudomonadati</taxon>
        <taxon>Pseudomonadota</taxon>
        <taxon>Gammaproteobacteria</taxon>
        <taxon>Enterobacterales</taxon>
        <taxon>Budviciaceae</taxon>
        <taxon>Budvicia</taxon>
    </lineage>
</organism>
<evidence type="ECO:0000313" key="6">
    <source>
        <dbReference type="Proteomes" id="UP000373449"/>
    </source>
</evidence>
<feature type="domain" description="START" evidence="2">
    <location>
        <begin position="20"/>
        <end position="199"/>
    </location>
</feature>
<gene>
    <name evidence="3" type="ORF">CRN84_15535</name>
    <name evidence="4" type="ORF">NCTC12282_04364</name>
</gene>
<dbReference type="InterPro" id="IPR028347">
    <property type="entry name" value="START_dom_prot"/>
</dbReference>
<dbReference type="CDD" id="cd08876">
    <property type="entry name" value="START_1"/>
    <property type="match status" value="1"/>
</dbReference>